<dbReference type="InterPro" id="IPR027417">
    <property type="entry name" value="P-loop_NTPase"/>
</dbReference>
<comment type="caution">
    <text evidence="1">The sequence shown here is derived from an EMBL/GenBank/DDBJ whole genome shotgun (WGS) entry which is preliminary data.</text>
</comment>
<dbReference type="EMBL" id="VIWT01000008">
    <property type="protein sequence ID" value="TWF71648.1"/>
    <property type="molecule type" value="Genomic_DNA"/>
</dbReference>
<dbReference type="AlphaFoldDB" id="A0A561S9U5"/>
<protein>
    <submittedName>
        <fullName evidence="1">Chromosome partitioning protein</fullName>
    </submittedName>
</protein>
<sequence length="277" mass="30461">MTITLPEPAAPPDEESTETRVITVGVLKGGTGKSRLAMLIALILAVVFRRRVVVFDADSASQTSMKWMDKAKLRGYAWPFEVIRHPFETLDQEIDKIRARGDVDDIIVDVGGGNLASFLAAVRRSNILLVPLCPDEGDIEQAPQTREAALMGAARNTVGGVVMFYLLNRCSMTSNDRVSARNVLLDERQADGPFPLCDIELPQLVAYQRSFGRIPGQKVPDDAEDHIRWKDLSNFAPLLIETGVLTAQQAVDASLITHRELKDANILTPEELEAVTV</sequence>
<keyword evidence="2" id="KW-1185">Reference proteome</keyword>
<proteinExistence type="predicted"/>
<accession>A0A561S9U5</accession>
<evidence type="ECO:0000313" key="2">
    <source>
        <dbReference type="Proteomes" id="UP000317940"/>
    </source>
</evidence>
<name>A0A561S9U5_9ACTN</name>
<gene>
    <name evidence="1" type="ORF">FHX73_1819</name>
</gene>
<dbReference type="RefSeq" id="WP_145911451.1">
    <property type="nucleotide sequence ID" value="NZ_BAAAMZ010000022.1"/>
</dbReference>
<dbReference type="Proteomes" id="UP000317940">
    <property type="component" value="Unassembled WGS sequence"/>
</dbReference>
<dbReference type="Gene3D" id="3.40.50.300">
    <property type="entry name" value="P-loop containing nucleotide triphosphate hydrolases"/>
    <property type="match status" value="1"/>
</dbReference>
<organism evidence="1 2">
    <name type="scientific">Kitasatospora viridis</name>
    <dbReference type="NCBI Taxonomy" id="281105"/>
    <lineage>
        <taxon>Bacteria</taxon>
        <taxon>Bacillati</taxon>
        <taxon>Actinomycetota</taxon>
        <taxon>Actinomycetes</taxon>
        <taxon>Kitasatosporales</taxon>
        <taxon>Streptomycetaceae</taxon>
        <taxon>Kitasatospora</taxon>
    </lineage>
</organism>
<dbReference type="OrthoDB" id="4532289at2"/>
<evidence type="ECO:0000313" key="1">
    <source>
        <dbReference type="EMBL" id="TWF71648.1"/>
    </source>
</evidence>
<reference evidence="1 2" key="1">
    <citation type="submission" date="2019-06" db="EMBL/GenBank/DDBJ databases">
        <title>Sequencing the genomes of 1000 actinobacteria strains.</title>
        <authorList>
            <person name="Klenk H.-P."/>
        </authorList>
    </citation>
    <scope>NUCLEOTIDE SEQUENCE [LARGE SCALE GENOMIC DNA]</scope>
    <source>
        <strain evidence="1 2">DSM 44826</strain>
    </source>
</reference>
<dbReference type="SUPFAM" id="SSF52540">
    <property type="entry name" value="P-loop containing nucleoside triphosphate hydrolases"/>
    <property type="match status" value="1"/>
</dbReference>